<feature type="domain" description="DUF4461" evidence="3">
    <location>
        <begin position="187"/>
        <end position="492"/>
    </location>
</feature>
<evidence type="ECO:0000313" key="4">
    <source>
        <dbReference type="EMBL" id="GIX70756.1"/>
    </source>
</evidence>
<evidence type="ECO:0000256" key="1">
    <source>
        <dbReference type="SAM" id="MobiDB-lite"/>
    </source>
</evidence>
<protein>
    <submittedName>
        <fullName evidence="4">T-cell activation inhibitor, mitochondrial</fullName>
    </submittedName>
</protein>
<organism evidence="4 5">
    <name type="scientific">Caerostris darwini</name>
    <dbReference type="NCBI Taxonomy" id="1538125"/>
    <lineage>
        <taxon>Eukaryota</taxon>
        <taxon>Metazoa</taxon>
        <taxon>Ecdysozoa</taxon>
        <taxon>Arthropoda</taxon>
        <taxon>Chelicerata</taxon>
        <taxon>Arachnida</taxon>
        <taxon>Araneae</taxon>
        <taxon>Araneomorphae</taxon>
        <taxon>Entelegynae</taxon>
        <taxon>Araneoidea</taxon>
        <taxon>Araneidae</taxon>
        <taxon>Caerostris</taxon>
    </lineage>
</organism>
<comment type="caution">
    <text evidence="4">The sequence shown here is derived from an EMBL/GenBank/DDBJ whole genome shotgun (WGS) entry which is preliminary data.</text>
</comment>
<dbReference type="InterPro" id="IPR027986">
    <property type="entry name" value="TCAIM"/>
</dbReference>
<dbReference type="EMBL" id="BPLQ01000392">
    <property type="protein sequence ID" value="GIX70756.1"/>
    <property type="molecule type" value="Genomic_DNA"/>
</dbReference>
<feature type="domain" description="DUF4460" evidence="2">
    <location>
        <begin position="28"/>
        <end position="126"/>
    </location>
</feature>
<evidence type="ECO:0000259" key="2">
    <source>
        <dbReference type="Pfam" id="PF14687"/>
    </source>
</evidence>
<dbReference type="Pfam" id="PF14687">
    <property type="entry name" value="DUF4460"/>
    <property type="match status" value="1"/>
</dbReference>
<feature type="compositionally biased region" description="Basic and acidic residues" evidence="1">
    <location>
        <begin position="153"/>
        <end position="167"/>
    </location>
</feature>
<gene>
    <name evidence="4" type="primary">TCAIM</name>
    <name evidence="4" type="ORF">CDAR_172491</name>
</gene>
<dbReference type="Pfam" id="PF14688">
    <property type="entry name" value="DUF4461"/>
    <property type="match status" value="1"/>
</dbReference>
<evidence type="ECO:0000313" key="5">
    <source>
        <dbReference type="Proteomes" id="UP001054837"/>
    </source>
</evidence>
<proteinExistence type="predicted"/>
<dbReference type="InterPro" id="IPR028031">
    <property type="entry name" value="DUF4460"/>
</dbReference>
<dbReference type="Proteomes" id="UP001054837">
    <property type="component" value="Unassembled WGS sequence"/>
</dbReference>
<dbReference type="AlphaFoldDB" id="A0AAV4MEE5"/>
<feature type="region of interest" description="Disordered" evidence="1">
    <location>
        <begin position="136"/>
        <end position="175"/>
    </location>
</feature>
<name>A0AAV4MEE5_9ARAC</name>
<dbReference type="PANTHER" id="PTHR31596">
    <property type="entry name" value="T-CELL ACTIVATION INHIBITOR, MITOCHONDRIAL"/>
    <property type="match status" value="1"/>
</dbReference>
<dbReference type="GO" id="GO:0005739">
    <property type="term" value="C:mitochondrion"/>
    <property type="evidence" value="ECO:0007669"/>
    <property type="project" value="TreeGrafter"/>
</dbReference>
<dbReference type="PANTHER" id="PTHR31596:SF1">
    <property type="entry name" value="T-CELL ACTIVATION INHIBITOR, MITOCHONDRIAL"/>
    <property type="match status" value="1"/>
</dbReference>
<sequence length="500" mass="58543">MAKILNLNLWKHFGVPVLNFSTRPSFTLTRQEVATVLRPIYFAVHPDLFHQFPKEKEINENSLKQMNYYLECILKNMYTDPVSITFCLKNRSQDIGLSTPFKRVNVKLLSKDVHHVLRTILSTCHLSTDHLDDLLRSRPTQTQQERSSSASVKYDDSMWDETQKTEEDKVEEDEQQIKKEPHIDFRYWLNQNVDEALQRLWAFGPLREETEQLRSQLKQILHLKDIVWNIGWGMRYFKSYLQCFQELACQYPAWMIPLKGRCLVFDHQTGVSFEGHVILSCEDVTTYNWLYIIQSVNQYEKLLQQIPKAEHSLSKVLRGIKVDHQKFQLIIMVQMYIHQLGRLTSALYKYNELYGFPKEWSGCLADFQIVVECKAGQLMLSPSGQFIVPVSCPAFDLIDFISKNMMEASSRLELHAIMKKQEQAIHMQCMSKLGLSALEKDDDITPDLMVTCCQRILDSVDFFGMNLQGLRLRISHHYSVRPEGEMCIPWNWTTPSWQPR</sequence>
<keyword evidence="5" id="KW-1185">Reference proteome</keyword>
<reference evidence="4 5" key="1">
    <citation type="submission" date="2021-06" db="EMBL/GenBank/DDBJ databases">
        <title>Caerostris darwini draft genome.</title>
        <authorList>
            <person name="Kono N."/>
            <person name="Arakawa K."/>
        </authorList>
    </citation>
    <scope>NUCLEOTIDE SEQUENCE [LARGE SCALE GENOMIC DNA]</scope>
</reference>
<dbReference type="InterPro" id="IPR027989">
    <property type="entry name" value="DUF4461"/>
</dbReference>
<feature type="compositionally biased region" description="Polar residues" evidence="1">
    <location>
        <begin position="138"/>
        <end position="151"/>
    </location>
</feature>
<evidence type="ECO:0000259" key="3">
    <source>
        <dbReference type="Pfam" id="PF14688"/>
    </source>
</evidence>
<accession>A0AAV4MEE5</accession>